<comment type="caution">
    <text evidence="3">The sequence shown here is derived from an EMBL/GenBank/DDBJ whole genome shotgun (WGS) entry which is preliminary data.</text>
</comment>
<accession>A0ABS6V716</accession>
<sequence>MLFTLLSAVFLAANPGERAVLFEDGFDAAELDRTKWNVEGPDFWVNDEEQVYVDLKETIYISTEVPGAEGGALVLQPRYFEGVKVPGVREEDFISGRIDTRDNFEFQYGRAEARIRLTDHEGVWPAWWLLGDGDWPSKGEIDILEYVGEKDWIGVAVHGTGYSGDQGPVNRYYFRDGESVTGWHVYGVEWSKDEIVFDVDGDVAFRVTRPMIEYIDDWRFDNPMYLILNFAVGGAYPRKVNGIVDEPYVGLPQETVDAIKRGEPAMFVDWVRVTAPAQ</sequence>
<keyword evidence="4" id="KW-1185">Reference proteome</keyword>
<evidence type="ECO:0000256" key="1">
    <source>
        <dbReference type="ARBA" id="ARBA00006865"/>
    </source>
</evidence>
<feature type="domain" description="GH16" evidence="2">
    <location>
        <begin position="4"/>
        <end position="278"/>
    </location>
</feature>
<dbReference type="EMBL" id="JAHVAH010000001">
    <property type="protein sequence ID" value="MBW0145308.1"/>
    <property type="molecule type" value="Genomic_DNA"/>
</dbReference>
<evidence type="ECO:0000259" key="2">
    <source>
        <dbReference type="PROSITE" id="PS51762"/>
    </source>
</evidence>
<dbReference type="Pfam" id="PF00722">
    <property type="entry name" value="Glyco_hydro_16"/>
    <property type="match status" value="1"/>
</dbReference>
<organism evidence="3 4">
    <name type="scientific">Sphingomicrobium clamense</name>
    <dbReference type="NCBI Taxonomy" id="2851013"/>
    <lineage>
        <taxon>Bacteria</taxon>
        <taxon>Pseudomonadati</taxon>
        <taxon>Pseudomonadota</taxon>
        <taxon>Alphaproteobacteria</taxon>
        <taxon>Sphingomonadales</taxon>
        <taxon>Sphingomonadaceae</taxon>
        <taxon>Sphingomicrobium</taxon>
    </lineage>
</organism>
<name>A0ABS6V716_9SPHN</name>
<evidence type="ECO:0000313" key="4">
    <source>
        <dbReference type="Proteomes" id="UP000698028"/>
    </source>
</evidence>
<gene>
    <name evidence="3" type="ORF">KTQ36_08380</name>
</gene>
<keyword evidence="3" id="KW-0378">Hydrolase</keyword>
<dbReference type="InterPro" id="IPR000757">
    <property type="entry name" value="Beta-glucanase-like"/>
</dbReference>
<reference evidence="3 4" key="1">
    <citation type="submission" date="2021-07" db="EMBL/GenBank/DDBJ databases">
        <title>The draft genome sequence of Sphingomicrobium sp. B8.</title>
        <authorList>
            <person name="Mu L."/>
        </authorList>
    </citation>
    <scope>NUCLEOTIDE SEQUENCE [LARGE SCALE GENOMIC DNA]</scope>
    <source>
        <strain evidence="3 4">B8</strain>
    </source>
</reference>
<dbReference type="RefSeq" id="WP_218633226.1">
    <property type="nucleotide sequence ID" value="NZ_JAHVAH010000001.1"/>
</dbReference>
<dbReference type="PANTHER" id="PTHR10963">
    <property type="entry name" value="GLYCOSYL HYDROLASE-RELATED"/>
    <property type="match status" value="1"/>
</dbReference>
<dbReference type="Proteomes" id="UP000698028">
    <property type="component" value="Unassembled WGS sequence"/>
</dbReference>
<dbReference type="InterPro" id="IPR050546">
    <property type="entry name" value="Glycosyl_Hydrlase_16"/>
</dbReference>
<proteinExistence type="inferred from homology"/>
<protein>
    <submittedName>
        <fullName evidence="3">Glycoside hydrolase family 16 protein</fullName>
    </submittedName>
</protein>
<dbReference type="GO" id="GO:0016787">
    <property type="term" value="F:hydrolase activity"/>
    <property type="evidence" value="ECO:0007669"/>
    <property type="project" value="UniProtKB-KW"/>
</dbReference>
<dbReference type="PANTHER" id="PTHR10963:SF55">
    <property type="entry name" value="GLYCOSIDE HYDROLASE FAMILY 16 PROTEIN"/>
    <property type="match status" value="1"/>
</dbReference>
<comment type="similarity">
    <text evidence="1">Belongs to the glycosyl hydrolase 16 family.</text>
</comment>
<dbReference type="CDD" id="cd08023">
    <property type="entry name" value="GH16_laminarinase_like"/>
    <property type="match status" value="1"/>
</dbReference>
<dbReference type="PROSITE" id="PS51762">
    <property type="entry name" value="GH16_2"/>
    <property type="match status" value="1"/>
</dbReference>
<evidence type="ECO:0000313" key="3">
    <source>
        <dbReference type="EMBL" id="MBW0145308.1"/>
    </source>
</evidence>